<dbReference type="AlphaFoldDB" id="Q09559"/>
<dbReference type="OMA" id="AERIDYH"/>
<evidence type="ECO:0000313" key="2">
    <source>
        <dbReference type="EMBL" id="CAA87036.1"/>
    </source>
</evidence>
<dbReference type="WormBase" id="F34H10.3">
    <property type="protein sequence ID" value="CE01573"/>
    <property type="gene ID" value="WBGene00009380"/>
</dbReference>
<dbReference type="CTD" id="181180"/>
<dbReference type="STRING" id="6239.F34H10.3.3"/>
<dbReference type="PIR" id="T21727">
    <property type="entry name" value="T21727"/>
</dbReference>
<feature type="compositionally biased region" description="Basic and acidic residues" evidence="1">
    <location>
        <begin position="11"/>
        <end position="20"/>
    </location>
</feature>
<dbReference type="PaxDb" id="6239-F34H10.3.1"/>
<evidence type="ECO:0000313" key="3">
    <source>
        <dbReference type="Proteomes" id="UP000001940"/>
    </source>
</evidence>
<dbReference type="InParanoid" id="Q09559"/>
<feature type="region of interest" description="Disordered" evidence="1">
    <location>
        <begin position="1"/>
        <end position="20"/>
    </location>
</feature>
<accession>Q09559</accession>
<dbReference type="GeneID" id="181180"/>
<proteinExistence type="predicted"/>
<evidence type="ECO:0000256" key="1">
    <source>
        <dbReference type="SAM" id="MobiDB-lite"/>
    </source>
</evidence>
<dbReference type="RefSeq" id="NP_509624.1">
    <property type="nucleotide sequence ID" value="NM_077223.3"/>
</dbReference>
<dbReference type="UCSC" id="F34H10.3.1">
    <property type="organism name" value="c. elegans"/>
</dbReference>
<dbReference type="OrthoDB" id="5854234at2759"/>
<gene>
    <name evidence="2" type="ORF">CELE_F34H10.3</name>
    <name evidence="2 4" type="ORF">F34H10.3</name>
</gene>
<dbReference type="EMBL" id="BX284606">
    <property type="protein sequence ID" value="CAA87036.1"/>
    <property type="molecule type" value="Genomic_DNA"/>
</dbReference>
<dbReference type="Bgee" id="WBGene00009380">
    <property type="expression patterns" value="Expressed in pharyngeal muscle cell (C elegans) and 4 other cell types or tissues"/>
</dbReference>
<reference evidence="2 3" key="1">
    <citation type="journal article" date="1998" name="Science">
        <title>Genome sequence of the nematode C. elegans: a platform for investigating biology.</title>
        <authorList>
            <consortium name="The C. elegans sequencing consortium"/>
            <person name="Sulson J.E."/>
            <person name="Waterston R."/>
        </authorList>
    </citation>
    <scope>NUCLEOTIDE SEQUENCE [LARGE SCALE GENOMIC DNA]</scope>
    <source>
        <strain evidence="2 3">Bristol N2</strain>
    </source>
</reference>
<sequence length="248" mass="28729">MTDTVENLTKNIEDAESKESPKLTRKLTINTEVAEVEGPPEKVAKVEVEEYMPVEVLQTIQQLSSPKLGHNGLPCRPKAMTFVNGRPTLPEMGPLQQCQHLQQIQSLIHYHEQQVKYRSYIQLDILRHLRKQLNDQMLLHPHRRHYEALVEAAKCNRLSPLSVAERAQLEYFTQMADWTLDARASLQGKESVTYLTLFGRQVSDFKSRLNEITTHEQFQVFAPMFAERIDYHRELIHTLNRRSSVSIA</sequence>
<dbReference type="FunCoup" id="Q09559">
    <property type="interactions" value="21"/>
</dbReference>
<organism evidence="2 3">
    <name type="scientific">Caenorhabditis elegans</name>
    <dbReference type="NCBI Taxonomy" id="6239"/>
    <lineage>
        <taxon>Eukaryota</taxon>
        <taxon>Metazoa</taxon>
        <taxon>Ecdysozoa</taxon>
        <taxon>Nematoda</taxon>
        <taxon>Chromadorea</taxon>
        <taxon>Rhabditida</taxon>
        <taxon>Rhabditina</taxon>
        <taxon>Rhabditomorpha</taxon>
        <taxon>Rhabditoidea</taxon>
        <taxon>Rhabditidae</taxon>
        <taxon>Peloderinae</taxon>
        <taxon>Caenorhabditis</taxon>
    </lineage>
</organism>
<dbReference type="eggNOG" id="ENOG502THC1">
    <property type="taxonomic scope" value="Eukaryota"/>
</dbReference>
<dbReference type="HOGENOM" id="CLU_081942_0_0_1"/>
<dbReference type="AGR" id="WB:WBGene00009380"/>
<dbReference type="SMR" id="Q09559"/>
<dbReference type="PeptideAtlas" id="Q09559"/>
<evidence type="ECO:0000313" key="4">
    <source>
        <dbReference type="WormBase" id="F34H10.3"/>
    </source>
</evidence>
<dbReference type="Proteomes" id="UP000001940">
    <property type="component" value="Chromosome X"/>
</dbReference>
<feature type="compositionally biased region" description="Polar residues" evidence="1">
    <location>
        <begin position="1"/>
        <end position="10"/>
    </location>
</feature>
<name>Q09559_CAEEL</name>
<dbReference type="KEGG" id="cel:CELE_F34H10.3"/>
<protein>
    <submittedName>
        <fullName evidence="2">Uncharacterized protein</fullName>
    </submittedName>
</protein>
<dbReference type="IntAct" id="Q09559">
    <property type="interactions" value="1"/>
</dbReference>
<keyword evidence="3" id="KW-1185">Reference proteome</keyword>